<protein>
    <submittedName>
        <fullName evidence="8">DMT family transporter</fullName>
    </submittedName>
</protein>
<dbReference type="RefSeq" id="WP_051570343.1">
    <property type="nucleotide sequence ID" value="NZ_JARLKN010000060.1"/>
</dbReference>
<dbReference type="Proteomes" id="UP001168883">
    <property type="component" value="Unassembled WGS sequence"/>
</dbReference>
<feature type="transmembrane region" description="Helical" evidence="6">
    <location>
        <begin position="143"/>
        <end position="161"/>
    </location>
</feature>
<gene>
    <name evidence="8" type="ORF">Q3C12_13190</name>
</gene>
<evidence type="ECO:0000256" key="3">
    <source>
        <dbReference type="ARBA" id="ARBA00022692"/>
    </source>
</evidence>
<evidence type="ECO:0000313" key="9">
    <source>
        <dbReference type="Proteomes" id="UP001168883"/>
    </source>
</evidence>
<evidence type="ECO:0000256" key="4">
    <source>
        <dbReference type="ARBA" id="ARBA00022989"/>
    </source>
</evidence>
<evidence type="ECO:0000256" key="5">
    <source>
        <dbReference type="ARBA" id="ARBA00023136"/>
    </source>
</evidence>
<comment type="subcellular location">
    <subcellularLocation>
        <location evidence="1">Endomembrane system</location>
        <topology evidence="1">Multi-pass membrane protein</topology>
    </subcellularLocation>
</comment>
<dbReference type="InterPro" id="IPR000620">
    <property type="entry name" value="EamA_dom"/>
</dbReference>
<feature type="domain" description="EamA" evidence="7">
    <location>
        <begin position="26"/>
        <end position="157"/>
    </location>
</feature>
<feature type="transmembrane region" description="Helical" evidence="6">
    <location>
        <begin position="260"/>
        <end position="280"/>
    </location>
</feature>
<dbReference type="EMBL" id="JAUMKJ010000014">
    <property type="protein sequence ID" value="MDO3677961.1"/>
    <property type="molecule type" value="Genomic_DNA"/>
</dbReference>
<feature type="transmembrane region" description="Helical" evidence="6">
    <location>
        <begin position="199"/>
        <end position="219"/>
    </location>
</feature>
<feature type="domain" description="EamA" evidence="7">
    <location>
        <begin position="169"/>
        <end position="301"/>
    </location>
</feature>
<feature type="transmembrane region" description="Helical" evidence="6">
    <location>
        <begin position="286"/>
        <end position="305"/>
    </location>
</feature>
<feature type="transmembrane region" description="Helical" evidence="6">
    <location>
        <begin position="21"/>
        <end position="42"/>
    </location>
</feature>
<organism evidence="8 9">
    <name type="scientific">Paenibacillus ehimensis</name>
    <dbReference type="NCBI Taxonomy" id="79264"/>
    <lineage>
        <taxon>Bacteria</taxon>
        <taxon>Bacillati</taxon>
        <taxon>Bacillota</taxon>
        <taxon>Bacilli</taxon>
        <taxon>Bacillales</taxon>
        <taxon>Paenibacillaceae</taxon>
        <taxon>Paenibacillus</taxon>
    </lineage>
</organism>
<keyword evidence="5 6" id="KW-0472">Membrane</keyword>
<evidence type="ECO:0000256" key="2">
    <source>
        <dbReference type="ARBA" id="ARBA00007362"/>
    </source>
</evidence>
<feature type="transmembrane region" description="Helical" evidence="6">
    <location>
        <begin position="48"/>
        <end position="66"/>
    </location>
</feature>
<dbReference type="InterPro" id="IPR037185">
    <property type="entry name" value="EmrE-like"/>
</dbReference>
<evidence type="ECO:0000259" key="7">
    <source>
        <dbReference type="Pfam" id="PF00892"/>
    </source>
</evidence>
<sequence length="312" mass="34488">MARPLEEPLSQPAVTTKRGSLPVSPYALLFIGVFSVALSSIFIKWSSAPASIMGMYRLLFTIVLLLPFRPWKQTGAGRFSWSFKGSLLLVLSGLFLGLHFLFWMESLKHTSVASSMILLTLQPVFIMIGSFFLFKERTSVQGVASLIVALVGSVLIGWGDIGFSEQALYGDMLSIAGALSYSLYLMAGQKLMKEIPSMLYSLFVFIIAALLLFVFNMFNHYTLTDYSLTDWGIFVLLALIPTVMGQMLFNWLLAYVNATTVSMAVIGEPVLAIILAYLLLNEQPTWLQASGGLLTMLGVGIYFRIKPKSVQK</sequence>
<evidence type="ECO:0000256" key="1">
    <source>
        <dbReference type="ARBA" id="ARBA00004127"/>
    </source>
</evidence>
<feature type="transmembrane region" description="Helical" evidence="6">
    <location>
        <begin position="167"/>
        <end position="187"/>
    </location>
</feature>
<dbReference type="PANTHER" id="PTHR32322">
    <property type="entry name" value="INNER MEMBRANE TRANSPORTER"/>
    <property type="match status" value="1"/>
</dbReference>
<keyword evidence="4 6" id="KW-1133">Transmembrane helix</keyword>
<comment type="similarity">
    <text evidence="2">Belongs to the EamA transporter family.</text>
</comment>
<evidence type="ECO:0000313" key="8">
    <source>
        <dbReference type="EMBL" id="MDO3677961.1"/>
    </source>
</evidence>
<keyword evidence="9" id="KW-1185">Reference proteome</keyword>
<feature type="transmembrane region" description="Helical" evidence="6">
    <location>
        <begin position="116"/>
        <end position="134"/>
    </location>
</feature>
<feature type="transmembrane region" description="Helical" evidence="6">
    <location>
        <begin position="87"/>
        <end position="104"/>
    </location>
</feature>
<dbReference type="PANTHER" id="PTHR32322:SF2">
    <property type="entry name" value="EAMA DOMAIN-CONTAINING PROTEIN"/>
    <property type="match status" value="1"/>
</dbReference>
<reference evidence="8" key="1">
    <citation type="submission" date="2023-07" db="EMBL/GenBank/DDBJ databases">
        <authorList>
            <person name="Aktuganov G."/>
            <person name="Boyko T."/>
            <person name="Delegan Y."/>
            <person name="Galimzianova N."/>
            <person name="Gilvanova E."/>
            <person name="Korobov V."/>
            <person name="Kuzmina L."/>
            <person name="Melentiev A."/>
            <person name="Milman P."/>
            <person name="Ryabova A."/>
            <person name="Stupak E."/>
            <person name="Yasakov T."/>
            <person name="Zharikova N."/>
            <person name="Zhurenko E."/>
        </authorList>
    </citation>
    <scope>NUCLEOTIDE SEQUENCE</scope>
    <source>
        <strain evidence="8">IB-739</strain>
    </source>
</reference>
<comment type="caution">
    <text evidence="8">The sequence shown here is derived from an EMBL/GenBank/DDBJ whole genome shotgun (WGS) entry which is preliminary data.</text>
</comment>
<dbReference type="SUPFAM" id="SSF103481">
    <property type="entry name" value="Multidrug resistance efflux transporter EmrE"/>
    <property type="match status" value="2"/>
</dbReference>
<accession>A0ABT8VAF0</accession>
<dbReference type="Pfam" id="PF00892">
    <property type="entry name" value="EamA"/>
    <property type="match status" value="2"/>
</dbReference>
<proteinExistence type="inferred from homology"/>
<name>A0ABT8VAF0_9BACL</name>
<evidence type="ECO:0000256" key="6">
    <source>
        <dbReference type="SAM" id="Phobius"/>
    </source>
</evidence>
<dbReference type="InterPro" id="IPR050638">
    <property type="entry name" value="AA-Vitamin_Transporters"/>
</dbReference>
<keyword evidence="3 6" id="KW-0812">Transmembrane</keyword>
<feature type="transmembrane region" description="Helical" evidence="6">
    <location>
        <begin position="231"/>
        <end position="253"/>
    </location>
</feature>